<dbReference type="AlphaFoldDB" id="A0AAD3GZD1"/>
<organism evidence="1 2">
    <name type="scientific">Chaetoceros tenuissimus</name>
    <dbReference type="NCBI Taxonomy" id="426638"/>
    <lineage>
        <taxon>Eukaryota</taxon>
        <taxon>Sar</taxon>
        <taxon>Stramenopiles</taxon>
        <taxon>Ochrophyta</taxon>
        <taxon>Bacillariophyta</taxon>
        <taxon>Coscinodiscophyceae</taxon>
        <taxon>Chaetocerotophycidae</taxon>
        <taxon>Chaetocerotales</taxon>
        <taxon>Chaetocerotaceae</taxon>
        <taxon>Chaetoceros</taxon>
    </lineage>
</organism>
<comment type="caution">
    <text evidence="1">The sequence shown here is derived from an EMBL/GenBank/DDBJ whole genome shotgun (WGS) entry which is preliminary data.</text>
</comment>
<accession>A0AAD3GZD1</accession>
<keyword evidence="2" id="KW-1185">Reference proteome</keyword>
<evidence type="ECO:0000313" key="1">
    <source>
        <dbReference type="EMBL" id="GFH44209.1"/>
    </source>
</evidence>
<name>A0AAD3GZD1_9STRA</name>
<dbReference type="Proteomes" id="UP001054902">
    <property type="component" value="Unassembled WGS sequence"/>
</dbReference>
<evidence type="ECO:0000313" key="2">
    <source>
        <dbReference type="Proteomes" id="UP001054902"/>
    </source>
</evidence>
<reference evidence="1 2" key="1">
    <citation type="journal article" date="2021" name="Sci. Rep.">
        <title>The genome of the diatom Chaetoceros tenuissimus carries an ancient integrated fragment of an extant virus.</title>
        <authorList>
            <person name="Hongo Y."/>
            <person name="Kimura K."/>
            <person name="Takaki Y."/>
            <person name="Yoshida Y."/>
            <person name="Baba S."/>
            <person name="Kobayashi G."/>
            <person name="Nagasaki K."/>
            <person name="Hano T."/>
            <person name="Tomaru Y."/>
        </authorList>
    </citation>
    <scope>NUCLEOTIDE SEQUENCE [LARGE SCALE GENOMIC DNA]</scope>
    <source>
        <strain evidence="1 2">NIES-3715</strain>
    </source>
</reference>
<protein>
    <submittedName>
        <fullName evidence="1">Uncharacterized protein</fullName>
    </submittedName>
</protein>
<gene>
    <name evidence="1" type="ORF">CTEN210_00683</name>
</gene>
<dbReference type="EMBL" id="BLLK01000019">
    <property type="protein sequence ID" value="GFH44209.1"/>
    <property type="molecule type" value="Genomic_DNA"/>
</dbReference>
<proteinExistence type="predicted"/>
<sequence>MNQQLQVNEEEVQRTDNVYAKGNIRCELDTDTTKAVRLIIKALCSHRSQLNKTEKTELHRELVQFLLQNVRCLQYNGKKDGEVKVVQITNSTKLFQKISQAFREPWAKVPFHCKNELDNNEGVKTRFLQLLQQIVVYADNRLPQVNAVVVNCLKQVLDEVSNQLEPVLPPDITRITNAVNKTFAPTSTGMRNQQIADATVGSELQQEDTQNNDYEPLPYNTQSSEAEIQEAISHVYDVLFDDDI</sequence>